<name>A0ACC8EPH5_9PEZI</name>
<sequence>MLDPPDLDLEKLPSSEHSPLLAVPQVNHQAFQISEAEDQCRLYYYCFLFESPATTITAQYALSAVAFEFPTVNPSREMSYARYVYGCSTSASSFGAALGRTVKIDVLVKMNVHKLIQGGQDNPPRSVTGCIDQRSVDEIMMSSDPDDPIKYFKMPEGRYAQEARFVQWIDATYSRPFNPSASDSEDDGFLLFYAFGESQPDEVCNCPETATSELWILDAGNFTDALASAITTMGAVRLTQKLVFGD</sequence>
<evidence type="ECO:0000313" key="2">
    <source>
        <dbReference type="Proteomes" id="UP000250078"/>
    </source>
</evidence>
<organism evidence="1 2">
    <name type="scientific">Cenococcum geophilum 1.58</name>
    <dbReference type="NCBI Taxonomy" id="794803"/>
    <lineage>
        <taxon>Eukaryota</taxon>
        <taxon>Fungi</taxon>
        <taxon>Dikarya</taxon>
        <taxon>Ascomycota</taxon>
        <taxon>Pezizomycotina</taxon>
        <taxon>Dothideomycetes</taxon>
        <taxon>Pleosporomycetidae</taxon>
        <taxon>Gloniales</taxon>
        <taxon>Gloniaceae</taxon>
        <taxon>Cenococcum</taxon>
    </lineage>
</organism>
<gene>
    <name evidence="1" type="ORF">K441DRAFT_682030</name>
</gene>
<accession>A0ACC8EPH5</accession>
<protein>
    <submittedName>
        <fullName evidence="1">Uncharacterized protein</fullName>
    </submittedName>
</protein>
<reference evidence="1 2" key="1">
    <citation type="journal article" date="2016" name="Nat. Commun.">
        <title>Ectomycorrhizal ecology is imprinted in the genome of the dominant symbiotic fungus Cenococcum geophilum.</title>
        <authorList>
            <consortium name="DOE Joint Genome Institute"/>
            <person name="Peter M."/>
            <person name="Kohler A."/>
            <person name="Ohm R.A."/>
            <person name="Kuo A."/>
            <person name="Krutzmann J."/>
            <person name="Morin E."/>
            <person name="Arend M."/>
            <person name="Barry K.W."/>
            <person name="Binder M."/>
            <person name="Choi C."/>
            <person name="Clum A."/>
            <person name="Copeland A."/>
            <person name="Grisel N."/>
            <person name="Haridas S."/>
            <person name="Kipfer T."/>
            <person name="LaButti K."/>
            <person name="Lindquist E."/>
            <person name="Lipzen A."/>
            <person name="Maire R."/>
            <person name="Meier B."/>
            <person name="Mihaltcheva S."/>
            <person name="Molinier V."/>
            <person name="Murat C."/>
            <person name="Poggeler S."/>
            <person name="Quandt C.A."/>
            <person name="Sperisen C."/>
            <person name="Tritt A."/>
            <person name="Tisserant E."/>
            <person name="Crous P.W."/>
            <person name="Henrissat B."/>
            <person name="Nehls U."/>
            <person name="Egli S."/>
            <person name="Spatafora J.W."/>
            <person name="Grigoriev I.V."/>
            <person name="Martin F.M."/>
        </authorList>
    </citation>
    <scope>NUCLEOTIDE SEQUENCE [LARGE SCALE GENOMIC DNA]</scope>
    <source>
        <strain evidence="1 2">1.58</strain>
    </source>
</reference>
<dbReference type="EMBL" id="KV748246">
    <property type="protein sequence ID" value="OCK88222.1"/>
    <property type="molecule type" value="Genomic_DNA"/>
</dbReference>
<dbReference type="Proteomes" id="UP000250078">
    <property type="component" value="Unassembled WGS sequence"/>
</dbReference>
<keyword evidence="2" id="KW-1185">Reference proteome</keyword>
<evidence type="ECO:0000313" key="1">
    <source>
        <dbReference type="EMBL" id="OCK88222.1"/>
    </source>
</evidence>
<proteinExistence type="predicted"/>